<evidence type="ECO:0000313" key="3">
    <source>
        <dbReference type="Proteomes" id="UP000238274"/>
    </source>
</evidence>
<organism evidence="2 3">
    <name type="scientific">Puccinia striiformis</name>
    <dbReference type="NCBI Taxonomy" id="27350"/>
    <lineage>
        <taxon>Eukaryota</taxon>
        <taxon>Fungi</taxon>
        <taxon>Dikarya</taxon>
        <taxon>Basidiomycota</taxon>
        <taxon>Pucciniomycotina</taxon>
        <taxon>Pucciniomycetes</taxon>
        <taxon>Pucciniales</taxon>
        <taxon>Pucciniaceae</taxon>
        <taxon>Puccinia</taxon>
    </lineage>
</organism>
<dbReference type="OrthoDB" id="2502113at2759"/>
<accession>A0A2S4VV84</accession>
<proteinExistence type="predicted"/>
<feature type="region of interest" description="Disordered" evidence="1">
    <location>
        <begin position="280"/>
        <end position="310"/>
    </location>
</feature>
<gene>
    <name evidence="2" type="ORF">PSHT_07699</name>
</gene>
<evidence type="ECO:0000313" key="2">
    <source>
        <dbReference type="EMBL" id="POW13421.1"/>
    </source>
</evidence>
<feature type="region of interest" description="Disordered" evidence="1">
    <location>
        <begin position="137"/>
        <end position="195"/>
    </location>
</feature>
<keyword evidence="3" id="KW-1185">Reference proteome</keyword>
<evidence type="ECO:0000256" key="1">
    <source>
        <dbReference type="SAM" id="MobiDB-lite"/>
    </source>
</evidence>
<feature type="compositionally biased region" description="Low complexity" evidence="1">
    <location>
        <begin position="146"/>
        <end position="158"/>
    </location>
</feature>
<feature type="compositionally biased region" description="Basic and acidic residues" evidence="1">
    <location>
        <begin position="371"/>
        <end position="382"/>
    </location>
</feature>
<reference evidence="2 3" key="1">
    <citation type="submission" date="2017-12" db="EMBL/GenBank/DDBJ databases">
        <title>Gene loss provides genomic basis for host adaptation in cereal stripe rust fungi.</title>
        <authorList>
            <person name="Xia C."/>
        </authorList>
    </citation>
    <scope>NUCLEOTIDE SEQUENCE [LARGE SCALE GENOMIC DNA]</scope>
    <source>
        <strain evidence="2 3">93TX-2</strain>
    </source>
</reference>
<sequence>MKLVANPARSTPTTPGSLPAMSHSRGSLSRRPSMSRMDTLRQHQPSLEDQNRKLKELRLAELARQLELTELQHGRQHHPQYNPSVLPPPPLMSRPMTPISKLSVENPGPPLSNEDLIWEQKLREAEELNARIESLRQSGMPPDQLPSPVLLPSRPLSRATTRTDKPFPNCVPPRDYQNPPLPSFTSPNQNQDRTAGAGQAGYYQALKEAEELICKLRQSHDELLEKVNYLENQLDLKEAENQDLNTRNNRLETYLADEQKMKEDIRKENERAMAQLRSLSRIQPPHPHHPPNRSEPHHQHPLNPHTEPLPGSLQERIIALNLVLARAELLKREENFQKQYSFRAQSVTPDLARPGSTKGDFQAQPGIHPTNDPHRHYEDHLGHPGFEPNTYHPGSAYMNHHQAQFPPFQHPPEFSNQNLHLHHQLSSKPSIDHSLHHPSGQTGFNPNHHLHHGQLPNSTYAPY</sequence>
<feature type="compositionally biased region" description="Low complexity" evidence="1">
    <location>
        <begin position="400"/>
        <end position="414"/>
    </location>
</feature>
<reference evidence="3" key="2">
    <citation type="journal article" date="2018" name="BMC Genomics">
        <title>Genomic insights into host adaptation between the wheat stripe rust pathogen (Puccinia striiformis f. sp. tritici) and the barley stripe rust pathogen (Puccinia striiformis f. sp. hordei).</title>
        <authorList>
            <person name="Xia C."/>
            <person name="Wang M."/>
            <person name="Yin C."/>
            <person name="Cornejo O.E."/>
            <person name="Hulbert S.H."/>
            <person name="Chen X."/>
        </authorList>
    </citation>
    <scope>NUCLEOTIDE SEQUENCE [LARGE SCALE GENOMIC DNA]</scope>
    <source>
        <strain evidence="3">93TX-2</strain>
    </source>
</reference>
<protein>
    <submittedName>
        <fullName evidence="2">Uncharacterized protein</fullName>
    </submittedName>
</protein>
<dbReference type="Proteomes" id="UP000238274">
    <property type="component" value="Unassembled WGS sequence"/>
</dbReference>
<feature type="region of interest" description="Disordered" evidence="1">
    <location>
        <begin position="365"/>
        <end position="463"/>
    </location>
</feature>
<dbReference type="VEuPathDB" id="FungiDB:PSHT_07699"/>
<reference evidence="3" key="3">
    <citation type="journal article" date="2018" name="Mol. Plant Microbe Interact.">
        <title>Genome sequence resources for the wheat stripe rust pathogen (Puccinia striiformis f. sp. tritici) and the barley stripe rust pathogen (Puccinia striiformis f. sp. hordei).</title>
        <authorList>
            <person name="Xia C."/>
            <person name="Wang M."/>
            <person name="Yin C."/>
            <person name="Cornejo O.E."/>
            <person name="Hulbert S.H."/>
            <person name="Chen X."/>
        </authorList>
    </citation>
    <scope>NUCLEOTIDE SEQUENCE [LARGE SCALE GENOMIC DNA]</scope>
    <source>
        <strain evidence="3">93TX-2</strain>
    </source>
</reference>
<dbReference type="VEuPathDB" id="FungiDB:PSTT_12829"/>
<name>A0A2S4VV84_9BASI</name>
<dbReference type="EMBL" id="PKSM01000097">
    <property type="protein sequence ID" value="POW13421.1"/>
    <property type="molecule type" value="Genomic_DNA"/>
</dbReference>
<comment type="caution">
    <text evidence="2">The sequence shown here is derived from an EMBL/GenBank/DDBJ whole genome shotgun (WGS) entry which is preliminary data.</text>
</comment>
<feature type="region of interest" description="Disordered" evidence="1">
    <location>
        <begin position="1"/>
        <end position="53"/>
    </location>
</feature>
<feature type="compositionally biased region" description="Polar residues" evidence="1">
    <location>
        <begin position="183"/>
        <end position="193"/>
    </location>
</feature>
<dbReference type="AlphaFoldDB" id="A0A2S4VV84"/>